<reference evidence="3" key="1">
    <citation type="journal article" date="2019" name="Int. J. Syst. Evol. Microbiol.">
        <title>The Global Catalogue of Microorganisms (GCM) 10K type strain sequencing project: providing services to taxonomists for standard genome sequencing and annotation.</title>
        <authorList>
            <consortium name="The Broad Institute Genomics Platform"/>
            <consortium name="The Broad Institute Genome Sequencing Center for Infectious Disease"/>
            <person name="Wu L."/>
            <person name="Ma J."/>
        </authorList>
    </citation>
    <scope>NUCLEOTIDE SEQUENCE [LARGE SCALE GENOMIC DNA]</scope>
    <source>
        <strain evidence="3">JCM 18392</strain>
    </source>
</reference>
<feature type="transmembrane region" description="Helical" evidence="1">
    <location>
        <begin position="384"/>
        <end position="404"/>
    </location>
</feature>
<evidence type="ECO:0000256" key="1">
    <source>
        <dbReference type="SAM" id="Phobius"/>
    </source>
</evidence>
<proteinExistence type="predicted"/>
<protein>
    <recommendedName>
        <fullName evidence="4">Glycosyltransferase RgtA/B/C/D-like domain-containing protein</fullName>
    </recommendedName>
</protein>
<evidence type="ECO:0000313" key="3">
    <source>
        <dbReference type="Proteomes" id="UP001501323"/>
    </source>
</evidence>
<feature type="transmembrane region" description="Helical" evidence="1">
    <location>
        <begin position="112"/>
        <end position="129"/>
    </location>
</feature>
<organism evidence="2 3">
    <name type="scientific">Luteimonas vadosa</name>
    <dbReference type="NCBI Taxonomy" id="1165507"/>
    <lineage>
        <taxon>Bacteria</taxon>
        <taxon>Pseudomonadati</taxon>
        <taxon>Pseudomonadota</taxon>
        <taxon>Gammaproteobacteria</taxon>
        <taxon>Lysobacterales</taxon>
        <taxon>Lysobacteraceae</taxon>
        <taxon>Luteimonas</taxon>
    </lineage>
</organism>
<sequence length="478" mass="53196">MAPSILTAARADMFQGERELAIWWVGFALLFGLYFLAWWMHLRPGVFSYDSGHFLQEVLTGDITNRKPFLYARFIELTSLGGRFFPLTLFAQAAIIVAFLSRIFAMAFSGRAHPISIALGAILVLNPYVANMVFYVQNDVLFCFAIIAILAETVWVCRRGHASLISWVIIAVASPMAFAFRENGLLFLPVWCLLVAVFLGRDGRVLAGVAIVTTVVVYGIASLGVDRSRTADLMFPAVIHEVARLAQGGYRHEVGSRLSNETREVVGDERLRSAARIYWPLYWDTVGFFRDGPNLGYLPQDQRTRIVRSFLRHDLAPNLPSVAGHRVEMLAGALLARAEHVDPYTAPDNLHGPLKVWKDRQGLAYRGKGWLGQLNEVSARSRSWTWNAALGVAVLMVITLVALWRRDRVTLIAAALLWLQLGVVLAVAPSAEYRYVFMLYLAPLILLAGDPLSRFDSNTRPLARGLTTAHGQARSART</sequence>
<feature type="transmembrane region" description="Helical" evidence="1">
    <location>
        <begin position="411"/>
        <end position="429"/>
    </location>
</feature>
<feature type="transmembrane region" description="Helical" evidence="1">
    <location>
        <begin position="135"/>
        <end position="155"/>
    </location>
</feature>
<feature type="transmembrane region" description="Helical" evidence="1">
    <location>
        <begin position="20"/>
        <end position="40"/>
    </location>
</feature>
<evidence type="ECO:0000313" key="2">
    <source>
        <dbReference type="EMBL" id="GAA4854021.1"/>
    </source>
</evidence>
<feature type="transmembrane region" description="Helical" evidence="1">
    <location>
        <begin position="205"/>
        <end position="225"/>
    </location>
</feature>
<keyword evidence="1" id="KW-1133">Transmembrane helix</keyword>
<feature type="transmembrane region" description="Helical" evidence="1">
    <location>
        <begin position="84"/>
        <end position="105"/>
    </location>
</feature>
<gene>
    <name evidence="2" type="ORF">GCM10023332_01520</name>
</gene>
<dbReference type="Proteomes" id="UP001501323">
    <property type="component" value="Unassembled WGS sequence"/>
</dbReference>
<keyword evidence="3" id="KW-1185">Reference proteome</keyword>
<keyword evidence="1" id="KW-0812">Transmembrane</keyword>
<accession>A0ABP9DSK5</accession>
<feature type="transmembrane region" description="Helical" evidence="1">
    <location>
        <begin position="162"/>
        <end position="178"/>
    </location>
</feature>
<name>A0ABP9DSK5_9GAMM</name>
<evidence type="ECO:0008006" key="4">
    <source>
        <dbReference type="Google" id="ProtNLM"/>
    </source>
</evidence>
<comment type="caution">
    <text evidence="2">The sequence shown here is derived from an EMBL/GenBank/DDBJ whole genome shotgun (WGS) entry which is preliminary data.</text>
</comment>
<dbReference type="EMBL" id="BAABJY010000001">
    <property type="protein sequence ID" value="GAA4854021.1"/>
    <property type="molecule type" value="Genomic_DNA"/>
</dbReference>
<keyword evidence="1" id="KW-0472">Membrane</keyword>